<dbReference type="AlphaFoldDB" id="A0A365XR24"/>
<accession>A0A365XR24</accession>
<feature type="region of interest" description="Disordered" evidence="1">
    <location>
        <begin position="366"/>
        <end position="389"/>
    </location>
</feature>
<keyword evidence="2" id="KW-1133">Transmembrane helix</keyword>
<feature type="transmembrane region" description="Helical" evidence="2">
    <location>
        <begin position="309"/>
        <end position="328"/>
    </location>
</feature>
<sequence>MIAWSSTTLDNLDIQTEAAKAHRQHCISNETLETIRQAHPVNLYTPNPIIRIGLFILTVICVNFSMGFILLTIGINNEGALRGGMVFCGLVCYGILEFAVREKKCYNSGINEALLWMATSLISTGLLVDFSSTMPSPTTIAMVMLLLTTLATLRFADMLSATGAYISLLALIFIQVLKLGSTGKMIMPFVIMGVSLVIYLIVTKQMKRHALRHYRNSLTLLRILSLITLYLAGNYYVVRETSNTMFDLQLPPGQGIPGGWIFWILTVTIPLLYLYSGIRKKDAVLLRTGLILVSIVVFTVRYYHHLAPVEIAMVLAGIMLTGGAWALIKYLHTPKYGFTYKEADEANMADSMRIESLIIAQTFTPGQSQPPQNGFGGGSGGGGGSSGEF</sequence>
<gene>
    <name evidence="3" type="ORF">DF182_19785</name>
</gene>
<evidence type="ECO:0000256" key="2">
    <source>
        <dbReference type="SAM" id="Phobius"/>
    </source>
</evidence>
<dbReference type="RefSeq" id="WP_113617545.1">
    <property type="nucleotide sequence ID" value="NZ_QFFJ01000002.1"/>
</dbReference>
<feature type="compositionally biased region" description="Gly residues" evidence="1">
    <location>
        <begin position="374"/>
        <end position="389"/>
    </location>
</feature>
<comment type="caution">
    <text evidence="3">The sequence shown here is derived from an EMBL/GenBank/DDBJ whole genome shotgun (WGS) entry which is preliminary data.</text>
</comment>
<organism evidence="3 4">
    <name type="scientific">Chitinophaga flava</name>
    <dbReference type="NCBI Taxonomy" id="2259036"/>
    <lineage>
        <taxon>Bacteria</taxon>
        <taxon>Pseudomonadati</taxon>
        <taxon>Bacteroidota</taxon>
        <taxon>Chitinophagia</taxon>
        <taxon>Chitinophagales</taxon>
        <taxon>Chitinophagaceae</taxon>
        <taxon>Chitinophaga</taxon>
    </lineage>
</organism>
<evidence type="ECO:0000256" key="1">
    <source>
        <dbReference type="SAM" id="MobiDB-lite"/>
    </source>
</evidence>
<evidence type="ECO:0000313" key="3">
    <source>
        <dbReference type="EMBL" id="RBL88803.1"/>
    </source>
</evidence>
<feature type="transmembrane region" description="Helical" evidence="2">
    <location>
        <begin position="185"/>
        <end position="202"/>
    </location>
</feature>
<name>A0A365XR24_9BACT</name>
<proteinExistence type="predicted"/>
<feature type="transmembrane region" description="Helical" evidence="2">
    <location>
        <begin position="163"/>
        <end position="179"/>
    </location>
</feature>
<keyword evidence="4" id="KW-1185">Reference proteome</keyword>
<reference evidence="3 4" key="1">
    <citation type="submission" date="2018-05" db="EMBL/GenBank/DDBJ databases">
        <title>Chitinophaga sp. K3CV102501T nov., isolated from isolated from a monsoon evergreen broad-leaved forest soil.</title>
        <authorList>
            <person name="Lv Y."/>
        </authorList>
    </citation>
    <scope>NUCLEOTIDE SEQUENCE [LARGE SCALE GENOMIC DNA]</scope>
    <source>
        <strain evidence="3 4">GDMCC 1.1325</strain>
    </source>
</reference>
<keyword evidence="2" id="KW-0812">Transmembrane</keyword>
<dbReference type="EMBL" id="QFFJ01000002">
    <property type="protein sequence ID" value="RBL88803.1"/>
    <property type="molecule type" value="Genomic_DNA"/>
</dbReference>
<evidence type="ECO:0000313" key="4">
    <source>
        <dbReference type="Proteomes" id="UP000253410"/>
    </source>
</evidence>
<keyword evidence="2" id="KW-0472">Membrane</keyword>
<dbReference type="Proteomes" id="UP000253410">
    <property type="component" value="Unassembled WGS sequence"/>
</dbReference>
<feature type="transmembrane region" description="Helical" evidence="2">
    <location>
        <begin position="284"/>
        <end position="303"/>
    </location>
</feature>
<dbReference type="OrthoDB" id="660047at2"/>
<feature type="transmembrane region" description="Helical" evidence="2">
    <location>
        <begin position="81"/>
        <end position="101"/>
    </location>
</feature>
<feature type="transmembrane region" description="Helical" evidence="2">
    <location>
        <begin position="52"/>
        <end position="75"/>
    </location>
</feature>
<feature type="transmembrane region" description="Helical" evidence="2">
    <location>
        <begin position="214"/>
        <end position="237"/>
    </location>
</feature>
<feature type="transmembrane region" description="Helical" evidence="2">
    <location>
        <begin position="257"/>
        <end position="275"/>
    </location>
</feature>
<protein>
    <submittedName>
        <fullName evidence="3">Uncharacterized protein</fullName>
    </submittedName>
</protein>